<feature type="transmembrane region" description="Helical" evidence="1">
    <location>
        <begin position="51"/>
        <end position="72"/>
    </location>
</feature>
<accession>X0YGW7</accession>
<keyword evidence="1" id="KW-1133">Transmembrane helix</keyword>
<protein>
    <submittedName>
        <fullName evidence="2">Uncharacterized protein</fullName>
    </submittedName>
</protein>
<proteinExistence type="predicted"/>
<organism evidence="2">
    <name type="scientific">marine sediment metagenome</name>
    <dbReference type="NCBI Taxonomy" id="412755"/>
    <lineage>
        <taxon>unclassified sequences</taxon>
        <taxon>metagenomes</taxon>
        <taxon>ecological metagenomes</taxon>
    </lineage>
</organism>
<evidence type="ECO:0000313" key="2">
    <source>
        <dbReference type="EMBL" id="GAG36046.1"/>
    </source>
</evidence>
<name>X0YGW7_9ZZZZ</name>
<keyword evidence="1" id="KW-0472">Membrane</keyword>
<dbReference type="EMBL" id="BARS01047072">
    <property type="protein sequence ID" value="GAG36046.1"/>
    <property type="molecule type" value="Genomic_DNA"/>
</dbReference>
<dbReference type="AlphaFoldDB" id="X0YGW7"/>
<feature type="transmembrane region" description="Helical" evidence="1">
    <location>
        <begin position="7"/>
        <end position="31"/>
    </location>
</feature>
<evidence type="ECO:0000256" key="1">
    <source>
        <dbReference type="SAM" id="Phobius"/>
    </source>
</evidence>
<gene>
    <name evidence="2" type="ORF">S01H1_70756</name>
</gene>
<keyword evidence="1" id="KW-0812">Transmembrane</keyword>
<feature type="non-terminal residue" evidence="2">
    <location>
        <position position="1"/>
    </location>
</feature>
<reference evidence="2" key="1">
    <citation type="journal article" date="2014" name="Front. Microbiol.">
        <title>High frequency of phylogenetically diverse reductive dehalogenase-homologous genes in deep subseafloor sedimentary metagenomes.</title>
        <authorList>
            <person name="Kawai M."/>
            <person name="Futagami T."/>
            <person name="Toyoda A."/>
            <person name="Takaki Y."/>
            <person name="Nishi S."/>
            <person name="Hori S."/>
            <person name="Arai W."/>
            <person name="Tsubouchi T."/>
            <person name="Morono Y."/>
            <person name="Uchiyama I."/>
            <person name="Ito T."/>
            <person name="Fujiyama A."/>
            <person name="Inagaki F."/>
            <person name="Takami H."/>
        </authorList>
    </citation>
    <scope>NUCLEOTIDE SEQUENCE</scope>
    <source>
        <strain evidence="2">Expedition CK06-06</strain>
    </source>
</reference>
<comment type="caution">
    <text evidence="2">The sequence shown here is derived from an EMBL/GenBank/DDBJ whole genome shotgun (WGS) entry which is preliminary data.</text>
</comment>
<sequence length="86" mass="9450">ALHIGWLNIMIWGGAIMLAVEHIAHGEIILYPPFLTAMQTPAEIPVMLQEMAVVGGTMTITIVFIWALLVVASQKKLINISKTIQQ</sequence>